<dbReference type="InterPro" id="IPR050750">
    <property type="entry name" value="C5-MTase"/>
</dbReference>
<dbReference type="GO" id="GO:0008168">
    <property type="term" value="F:methyltransferase activity"/>
    <property type="evidence" value="ECO:0007669"/>
    <property type="project" value="UniProtKB-KW"/>
</dbReference>
<dbReference type="InterPro" id="IPR029063">
    <property type="entry name" value="SAM-dependent_MTases_sf"/>
</dbReference>
<dbReference type="RefSeq" id="XP_022106474.1">
    <property type="nucleotide sequence ID" value="XM_022250782.1"/>
</dbReference>
<sequence length="167" mass="19025">MAAPNAPMRVIRVLEFYSGIGGMHFAIKGGVRLQHFSPNDWFIKSYLDATVIAAVDINDVANKVYKYNFPHANLMQRNIQSITVEEFDEMEADMFLMSPPCQPFTRVGLKGDLQDPRTQSFLHLLQTLPRLARMPSYILVENVQGFEGSNSRAQLVKTLENCCYDYQ</sequence>
<organism evidence="5 6">
    <name type="scientific">Acanthaster planci</name>
    <name type="common">Crown-of-thorns starfish</name>
    <dbReference type="NCBI Taxonomy" id="133434"/>
    <lineage>
        <taxon>Eukaryota</taxon>
        <taxon>Metazoa</taxon>
        <taxon>Echinodermata</taxon>
        <taxon>Eleutherozoa</taxon>
        <taxon>Asterozoa</taxon>
        <taxon>Asteroidea</taxon>
        <taxon>Valvatacea</taxon>
        <taxon>Valvatida</taxon>
        <taxon>Acanthasteridae</taxon>
        <taxon>Acanthaster</taxon>
    </lineage>
</organism>
<gene>
    <name evidence="6" type="primary">LOC110987752</name>
</gene>
<evidence type="ECO:0000256" key="3">
    <source>
        <dbReference type="ARBA" id="ARBA00022691"/>
    </source>
</evidence>
<dbReference type="KEGG" id="aplc:110987752"/>
<name>A0A8B7ZM01_ACAPL</name>
<keyword evidence="1 4" id="KW-0489">Methyltransferase</keyword>
<evidence type="ECO:0000313" key="5">
    <source>
        <dbReference type="Proteomes" id="UP000694845"/>
    </source>
</evidence>
<keyword evidence="3 4" id="KW-0949">S-adenosyl-L-methionine</keyword>
<proteinExistence type="inferred from homology"/>
<protein>
    <submittedName>
        <fullName evidence="6">tRNA (Cytosine-5-)-methyltransferase-like</fullName>
    </submittedName>
</protein>
<feature type="active site" evidence="4">
    <location>
        <position position="101"/>
    </location>
</feature>
<evidence type="ECO:0000313" key="6">
    <source>
        <dbReference type="RefSeq" id="XP_022106474.1"/>
    </source>
</evidence>
<reference evidence="6" key="1">
    <citation type="submission" date="2025-08" db="UniProtKB">
        <authorList>
            <consortium name="RefSeq"/>
        </authorList>
    </citation>
    <scope>IDENTIFICATION</scope>
</reference>
<dbReference type="GeneID" id="110987752"/>
<dbReference type="PRINTS" id="PR00105">
    <property type="entry name" value="C5METTRFRASE"/>
</dbReference>
<dbReference type="InterPro" id="IPR001525">
    <property type="entry name" value="C5_MeTfrase"/>
</dbReference>
<evidence type="ECO:0000256" key="1">
    <source>
        <dbReference type="ARBA" id="ARBA00022603"/>
    </source>
</evidence>
<dbReference type="Pfam" id="PF00145">
    <property type="entry name" value="DNA_methylase"/>
    <property type="match status" value="1"/>
</dbReference>
<accession>A0A8B7ZM01</accession>
<dbReference type="AlphaFoldDB" id="A0A8B7ZM01"/>
<dbReference type="SUPFAM" id="SSF53335">
    <property type="entry name" value="S-adenosyl-L-methionine-dependent methyltransferases"/>
    <property type="match status" value="1"/>
</dbReference>
<comment type="similarity">
    <text evidence="4">Belongs to the class I-like SAM-binding methyltransferase superfamily. C5-methyltransferase family.</text>
</comment>
<dbReference type="PROSITE" id="PS51679">
    <property type="entry name" value="SAM_MT_C5"/>
    <property type="match status" value="1"/>
</dbReference>
<keyword evidence="2 4" id="KW-0808">Transferase</keyword>
<dbReference type="GO" id="GO:0032259">
    <property type="term" value="P:methylation"/>
    <property type="evidence" value="ECO:0007669"/>
    <property type="project" value="UniProtKB-KW"/>
</dbReference>
<dbReference type="OMA" id="KTLENCC"/>
<evidence type="ECO:0000256" key="2">
    <source>
        <dbReference type="ARBA" id="ARBA00022679"/>
    </source>
</evidence>
<dbReference type="OrthoDB" id="414133at2759"/>
<evidence type="ECO:0000256" key="4">
    <source>
        <dbReference type="PROSITE-ProRule" id="PRU01016"/>
    </source>
</evidence>
<keyword evidence="5" id="KW-1185">Reference proteome</keyword>
<feature type="non-terminal residue" evidence="6">
    <location>
        <position position="167"/>
    </location>
</feature>
<dbReference type="Gene3D" id="3.40.50.150">
    <property type="entry name" value="Vaccinia Virus protein VP39"/>
    <property type="match status" value="1"/>
</dbReference>
<dbReference type="PANTHER" id="PTHR46098">
    <property type="entry name" value="TRNA (CYTOSINE(38)-C(5))-METHYLTRANSFERASE"/>
    <property type="match status" value="1"/>
</dbReference>
<dbReference type="Proteomes" id="UP000694845">
    <property type="component" value="Unplaced"/>
</dbReference>
<dbReference type="PANTHER" id="PTHR46098:SF1">
    <property type="entry name" value="TRNA (CYTOSINE(38)-C(5))-METHYLTRANSFERASE"/>
    <property type="match status" value="1"/>
</dbReference>
<dbReference type="GO" id="GO:0005634">
    <property type="term" value="C:nucleus"/>
    <property type="evidence" value="ECO:0007669"/>
    <property type="project" value="TreeGrafter"/>
</dbReference>